<dbReference type="SUPFAM" id="SSF51621">
    <property type="entry name" value="Phosphoenolpyruvate/pyruvate domain"/>
    <property type="match status" value="1"/>
</dbReference>
<evidence type="ECO:0000313" key="3">
    <source>
        <dbReference type="EMBL" id="CAH0996709.1"/>
    </source>
</evidence>
<protein>
    <recommendedName>
        <fullName evidence="2">Phosphoenolpyruvate carboxylase</fullName>
    </recommendedName>
</protein>
<reference evidence="3" key="1">
    <citation type="submission" date="2021-12" db="EMBL/GenBank/DDBJ databases">
        <authorList>
            <person name="Rodrigo-Torres L."/>
            <person name="Arahal R. D."/>
            <person name="Lucena T."/>
        </authorList>
    </citation>
    <scope>NUCLEOTIDE SEQUENCE</scope>
    <source>
        <strain evidence="3">CECT 8858</strain>
    </source>
</reference>
<evidence type="ECO:0000313" key="4">
    <source>
        <dbReference type="Proteomes" id="UP000837932"/>
    </source>
</evidence>
<dbReference type="GO" id="GO:0008964">
    <property type="term" value="F:phosphoenolpyruvate carboxylase activity"/>
    <property type="evidence" value="ECO:0007669"/>
    <property type="project" value="UniProtKB-EC"/>
</dbReference>
<keyword evidence="4" id="KW-1185">Reference proteome</keyword>
<evidence type="ECO:0000256" key="2">
    <source>
        <dbReference type="ARBA" id="ARBA00022419"/>
    </source>
</evidence>
<name>A0ABM9AS53_9BACT</name>
<dbReference type="InterPro" id="IPR015813">
    <property type="entry name" value="Pyrv/PenolPyrv_kinase-like_dom"/>
</dbReference>
<evidence type="ECO:0000256" key="1">
    <source>
        <dbReference type="ARBA" id="ARBA00003670"/>
    </source>
</evidence>
<dbReference type="InterPro" id="IPR021135">
    <property type="entry name" value="PEP_COase"/>
</dbReference>
<keyword evidence="3" id="KW-0456">Lyase</keyword>
<sequence length="869" mass="100213">MQYVFAYFAQQNLNTCKIMPKNSIESVFTQEVHNKYLVFNTLFSRLPYDKMTKIGQLMPFLHDLSESGFEQGKDPKTIIDSFFNQYTSIKEEKEKIDLLFRFITYIERQVVLFDSIEDSAFEKLTPLNGKGTLQSTLDLAQQQNKLAEVQEKLKNFKVRIVFTAHPTQFYPNSVLRIIQDLEQLIPKNDINGIDSLLQQLGKTPFINDQKPTPLEEAQSIIFYLRHVYYQVIGEIHEKLNNYFQDNQQGFNPVLELGFWPGGDRDGNPFVTAEISKKVSIELRTSILKCYYNDFKVICRRLTFKGIMPLLTQISNRIYTNMNGLKNDLTLDELLTSLDEVRQLLITKHKGVFLDVLDKFIQQVKLFGLHFASLDIRQDSSIHENVMEQINQKYSISSKPYSEWSNAEKLHFLTEKDLTINEDDFEDALTKDTFKTVRVIQEIQAMNGQKACHRYIISNSTSIFSVLEVLALFRFCGYDASEINVDVMPLFETIEGLDSAQATMSSLYQLPYYKKHLAHRKNQQTIMLGFSDGTKDGGYVKANWEIYQAKEKLSRVSKKNQVEVMFFDGRGGPPARGGGKTHQFYASQGPTIANNEIQITIQGQTITSMYGSRSQAMYNFEQLLSAGIINDVFHDDKSIIDKKERNLIDELAEEGVKKYFELKEHPLFVSYLENKSPLKYYGLTNIGSRPSKRSSGKKLMLSDLRAIPFVGSWSQLKQNVPGYFGFGSALEKVIEEGRLEDLKSLYESSLYFKTLMENSMMALTKTYFPLTNYMKNDPEYGDFWKILYDEYLLTVKNMLIVSGQKVLMESEELGKLSIDYREHIVLPLLTIQQYALQKIEETTDEKLRLVYEKMVTRSLFGNINASRNSA</sequence>
<dbReference type="PRINTS" id="PR00150">
    <property type="entry name" value="PEPCARBXLASE"/>
</dbReference>
<dbReference type="Proteomes" id="UP000837932">
    <property type="component" value="Unassembled WGS sequence"/>
</dbReference>
<comment type="function">
    <text evidence="1">Forms oxaloacetate, a four-carbon dicarboxylic acid source for the tricarboxylic acid cycle.</text>
</comment>
<proteinExistence type="predicted"/>
<gene>
    <name evidence="3" type="primary">ppc</name>
    <name evidence="3" type="ORF">EMA8858_02843</name>
</gene>
<accession>A0ABM9AS53</accession>
<dbReference type="PANTHER" id="PTHR30523">
    <property type="entry name" value="PHOSPHOENOLPYRUVATE CARBOXYLASE"/>
    <property type="match status" value="1"/>
</dbReference>
<organism evidence="3 4">
    <name type="scientific">Emticicia aquatica</name>
    <dbReference type="NCBI Taxonomy" id="1681835"/>
    <lineage>
        <taxon>Bacteria</taxon>
        <taxon>Pseudomonadati</taxon>
        <taxon>Bacteroidota</taxon>
        <taxon>Cytophagia</taxon>
        <taxon>Cytophagales</taxon>
        <taxon>Leadbetterellaceae</taxon>
        <taxon>Emticicia</taxon>
    </lineage>
</organism>
<dbReference type="PANTHER" id="PTHR30523:SF6">
    <property type="entry name" value="PHOSPHOENOLPYRUVATE CARBOXYLASE"/>
    <property type="match status" value="1"/>
</dbReference>
<dbReference type="Pfam" id="PF00311">
    <property type="entry name" value="PEPcase"/>
    <property type="match status" value="2"/>
</dbReference>
<dbReference type="EMBL" id="CAKLPY010000002">
    <property type="protein sequence ID" value="CAH0996709.1"/>
    <property type="molecule type" value="Genomic_DNA"/>
</dbReference>
<comment type="caution">
    <text evidence="3">The sequence shown here is derived from an EMBL/GenBank/DDBJ whole genome shotgun (WGS) entry which is preliminary data.</text>
</comment>